<evidence type="ECO:0000313" key="5">
    <source>
        <dbReference type="EMBL" id="RDU49661.1"/>
    </source>
</evidence>
<dbReference type="GO" id="GO:0008654">
    <property type="term" value="P:phospholipid biosynthetic process"/>
    <property type="evidence" value="ECO:0007669"/>
    <property type="project" value="InterPro"/>
</dbReference>
<evidence type="ECO:0000313" key="7">
    <source>
        <dbReference type="Proteomes" id="UP000629596"/>
    </source>
</evidence>
<dbReference type="Pfam" id="PF01066">
    <property type="entry name" value="CDP-OH_P_transf"/>
    <property type="match status" value="1"/>
</dbReference>
<reference evidence="5 6" key="1">
    <citation type="submission" date="2018-07" db="EMBL/GenBank/DDBJ databases">
        <title>Parabacteroides acidifaciens nov. sp., isolated from human feces.</title>
        <authorList>
            <person name="Wang Y.J."/>
        </authorList>
    </citation>
    <scope>NUCLEOTIDE SEQUENCE [LARGE SCALE GENOMIC DNA]</scope>
    <source>
        <strain evidence="5 6">426-9</strain>
    </source>
</reference>
<dbReference type="InterPro" id="IPR048254">
    <property type="entry name" value="CDP_ALCOHOL_P_TRANSF_CS"/>
</dbReference>
<dbReference type="EMBL" id="QREV01000014">
    <property type="protein sequence ID" value="RDU49661.1"/>
    <property type="molecule type" value="Genomic_DNA"/>
</dbReference>
<evidence type="ECO:0000256" key="2">
    <source>
        <dbReference type="RuleBase" id="RU003750"/>
    </source>
</evidence>
<dbReference type="GO" id="GO:0016780">
    <property type="term" value="F:phosphotransferase activity, for other substituted phosphate groups"/>
    <property type="evidence" value="ECO:0007669"/>
    <property type="project" value="InterPro"/>
</dbReference>
<feature type="transmembrane region" description="Helical" evidence="3">
    <location>
        <begin position="165"/>
        <end position="183"/>
    </location>
</feature>
<evidence type="ECO:0000313" key="4">
    <source>
        <dbReference type="EMBL" id="MBC8601673.1"/>
    </source>
</evidence>
<evidence type="ECO:0000256" key="1">
    <source>
        <dbReference type="ARBA" id="ARBA00022679"/>
    </source>
</evidence>
<protein>
    <submittedName>
        <fullName evidence="5">CDP-alcohol phosphatidyltransferase family protein</fullName>
    </submittedName>
</protein>
<feature type="transmembrane region" description="Helical" evidence="3">
    <location>
        <begin position="34"/>
        <end position="55"/>
    </location>
</feature>
<comment type="similarity">
    <text evidence="2">Belongs to the CDP-alcohol phosphatidyltransferase class-I family.</text>
</comment>
<dbReference type="InterPro" id="IPR000462">
    <property type="entry name" value="CDP-OH_P_trans"/>
</dbReference>
<keyword evidence="3" id="KW-0472">Membrane</keyword>
<comment type="caution">
    <text evidence="5">The sequence shown here is derived from an EMBL/GenBank/DDBJ whole genome shotgun (WGS) entry which is preliminary data.</text>
</comment>
<proteinExistence type="inferred from homology"/>
<dbReference type="Gene3D" id="1.20.120.1760">
    <property type="match status" value="1"/>
</dbReference>
<sequence length="227" mass="25338">MKFKVLRDWLQQMIYKIINPLVHGMIKIGITPNFITTTGLILNIVAACIFLYAGMKGEREDFYYIGWGGGIILFAGLFDMMDGQVARIGKMSSTFGALYDSVLDRYSELTVFFGICFYLINQGYVISSIVAFTALIGSLMVSYVRARAEGLGLDCKVGFMQRPERVVLTGLGALCCGIFAPMMENSETFEPIMIFVIPLLIVAIFSNLTAFARLNHCRKLLINKDNE</sequence>
<dbReference type="PROSITE" id="PS00379">
    <property type="entry name" value="CDP_ALCOHOL_P_TRANSF"/>
    <property type="match status" value="1"/>
</dbReference>
<feature type="transmembrane region" description="Helical" evidence="3">
    <location>
        <begin position="195"/>
        <end position="214"/>
    </location>
</feature>
<dbReference type="EMBL" id="JACRTI010000014">
    <property type="protein sequence ID" value="MBC8601673.1"/>
    <property type="molecule type" value="Genomic_DNA"/>
</dbReference>
<dbReference type="Proteomes" id="UP000256321">
    <property type="component" value="Unassembled WGS sequence"/>
</dbReference>
<dbReference type="GO" id="GO:0016020">
    <property type="term" value="C:membrane"/>
    <property type="evidence" value="ECO:0007669"/>
    <property type="project" value="InterPro"/>
</dbReference>
<gene>
    <name evidence="5" type="ORF">DWU89_08240</name>
    <name evidence="4" type="ORF">H8784_08050</name>
</gene>
<keyword evidence="1 2" id="KW-0808">Transferase</keyword>
<dbReference type="RefSeq" id="WP_115499164.1">
    <property type="nucleotide sequence ID" value="NZ_JACRTI010000014.1"/>
</dbReference>
<feature type="transmembrane region" description="Helical" evidence="3">
    <location>
        <begin position="126"/>
        <end position="144"/>
    </location>
</feature>
<accession>A0A3D8HFI1</accession>
<reference evidence="4 7" key="2">
    <citation type="submission" date="2020-08" db="EMBL/GenBank/DDBJ databases">
        <title>Genome public.</title>
        <authorList>
            <person name="Liu C."/>
            <person name="Sun Q."/>
        </authorList>
    </citation>
    <scope>NUCLEOTIDE SEQUENCE [LARGE SCALE GENOMIC DNA]</scope>
    <source>
        <strain evidence="4 7">426_9</strain>
    </source>
</reference>
<evidence type="ECO:0000256" key="3">
    <source>
        <dbReference type="SAM" id="Phobius"/>
    </source>
</evidence>
<evidence type="ECO:0000313" key="6">
    <source>
        <dbReference type="Proteomes" id="UP000256321"/>
    </source>
</evidence>
<keyword evidence="3" id="KW-0812">Transmembrane</keyword>
<dbReference type="InterPro" id="IPR043130">
    <property type="entry name" value="CDP-OH_PTrfase_TM_dom"/>
</dbReference>
<feature type="transmembrane region" description="Helical" evidence="3">
    <location>
        <begin position="61"/>
        <end position="81"/>
    </location>
</feature>
<dbReference type="Proteomes" id="UP000629596">
    <property type="component" value="Unassembled WGS sequence"/>
</dbReference>
<keyword evidence="3" id="KW-1133">Transmembrane helix</keyword>
<keyword evidence="7" id="KW-1185">Reference proteome</keyword>
<name>A0A3D8HFI1_9BACT</name>
<organism evidence="5 6">
    <name type="scientific">Parabacteroides acidifaciens</name>
    <dbReference type="NCBI Taxonomy" id="2290935"/>
    <lineage>
        <taxon>Bacteria</taxon>
        <taxon>Pseudomonadati</taxon>
        <taxon>Bacteroidota</taxon>
        <taxon>Bacteroidia</taxon>
        <taxon>Bacteroidales</taxon>
        <taxon>Tannerellaceae</taxon>
        <taxon>Parabacteroides</taxon>
    </lineage>
</organism>
<dbReference type="AlphaFoldDB" id="A0A3D8HFI1"/>